<name>A0A4Z0ZZQ5_9LEPT</name>
<sequence>MKLIRIYMFVVTVFIVNCIPGSQREACRYNAESKKNNCEFAQILVLISTQRKASVSEEMLTGNALIECQKYYEEIENCKKEENDYIPSIYG</sequence>
<keyword evidence="2" id="KW-1185">Reference proteome</keyword>
<proteinExistence type="predicted"/>
<dbReference type="EMBL" id="RQGP01000010">
    <property type="protein sequence ID" value="TGL94057.1"/>
    <property type="molecule type" value="Genomic_DNA"/>
</dbReference>
<evidence type="ECO:0000313" key="1">
    <source>
        <dbReference type="EMBL" id="TGL94057.1"/>
    </source>
</evidence>
<protein>
    <submittedName>
        <fullName evidence="1">Uncharacterized protein</fullName>
    </submittedName>
</protein>
<evidence type="ECO:0000313" key="2">
    <source>
        <dbReference type="Proteomes" id="UP000298263"/>
    </source>
</evidence>
<dbReference type="AlphaFoldDB" id="A0A4Z0ZZQ5"/>
<dbReference type="RefSeq" id="WP_135736260.1">
    <property type="nucleotide sequence ID" value="NZ_RQGP01000010.1"/>
</dbReference>
<accession>A0A4Z0ZZQ5</accession>
<dbReference type="Proteomes" id="UP000298263">
    <property type="component" value="Unassembled WGS sequence"/>
</dbReference>
<gene>
    <name evidence="1" type="ORF">EHQ69_06200</name>
</gene>
<comment type="caution">
    <text evidence="1">The sequence shown here is derived from an EMBL/GenBank/DDBJ whole genome shotgun (WGS) entry which is preliminary data.</text>
</comment>
<reference evidence="1" key="1">
    <citation type="journal article" date="2019" name="PLoS Negl. Trop. Dis.">
        <title>Revisiting the worldwide diversity of Leptospira species in the environment.</title>
        <authorList>
            <person name="Vincent A.T."/>
            <person name="Schiettekatte O."/>
            <person name="Bourhy P."/>
            <person name="Veyrier F.J."/>
            <person name="Picardeau M."/>
        </authorList>
    </citation>
    <scope>NUCLEOTIDE SEQUENCE [LARGE SCALE GENOMIC DNA]</scope>
    <source>
        <strain evidence="1">201702422</strain>
    </source>
</reference>
<organism evidence="1 2">
    <name type="scientific">Leptospira congkakensis</name>
    <dbReference type="NCBI Taxonomy" id="2484932"/>
    <lineage>
        <taxon>Bacteria</taxon>
        <taxon>Pseudomonadati</taxon>
        <taxon>Spirochaetota</taxon>
        <taxon>Spirochaetia</taxon>
        <taxon>Leptospirales</taxon>
        <taxon>Leptospiraceae</taxon>
        <taxon>Leptospira</taxon>
    </lineage>
</organism>